<sequence length="380" mass="43458">MRGSALLKHAGEKNAKKLLTDRNAYISFLEVQLERVSAACLASKTFEQRLADLEGAQSDHDQRLASLTKVFRLNQEYVEQTSDQGQQQLTQLTTRVDAWMDKTSTEVVAQQHRLQHVEEQLRHCDDLLQHLAAQSQSEWIDLKAKTERELEDIKALLGGAHAQLEAHEATVVKIMAEQQSLRELVTDKLDQQESIDRAVREMEKSCQADVLRLTSPFEDKLNELNKRIVAQDQKRNEEQRELRNAVDECAELQQALRLHVVAMQHDVTDHKHVLAGQEWSQVQEEIETLRENQHKLKDALRVAQLCMQAAQQTSDDSATALAERLEQAEENFARLTRETLDKCDDLRERVLTALGDVELNLRQDADVVAERAVGFLFLYV</sequence>
<reference evidence="2" key="1">
    <citation type="submission" date="2022-11" db="EMBL/GenBank/DDBJ databases">
        <authorList>
            <person name="Morgan W.R."/>
            <person name="Tartar A."/>
        </authorList>
    </citation>
    <scope>NUCLEOTIDE SEQUENCE</scope>
    <source>
        <strain evidence="2">ARSEF 373</strain>
    </source>
</reference>
<comment type="caution">
    <text evidence="2">The sequence shown here is derived from an EMBL/GenBank/DDBJ whole genome shotgun (WGS) entry which is preliminary data.</text>
</comment>
<reference evidence="2" key="2">
    <citation type="journal article" date="2023" name="Microbiol Resour">
        <title>Decontamination and Annotation of the Draft Genome Sequence of the Oomycete Lagenidium giganteum ARSEF 373.</title>
        <authorList>
            <person name="Morgan W.R."/>
            <person name="Tartar A."/>
        </authorList>
    </citation>
    <scope>NUCLEOTIDE SEQUENCE</scope>
    <source>
        <strain evidence="2">ARSEF 373</strain>
    </source>
</reference>
<accession>A0AAV2ZHJ0</accession>
<name>A0AAV2ZHJ0_9STRA</name>
<evidence type="ECO:0000256" key="1">
    <source>
        <dbReference type="SAM" id="Coils"/>
    </source>
</evidence>
<organism evidence="2 3">
    <name type="scientific">Lagenidium giganteum</name>
    <dbReference type="NCBI Taxonomy" id="4803"/>
    <lineage>
        <taxon>Eukaryota</taxon>
        <taxon>Sar</taxon>
        <taxon>Stramenopiles</taxon>
        <taxon>Oomycota</taxon>
        <taxon>Peronosporomycetes</taxon>
        <taxon>Pythiales</taxon>
        <taxon>Pythiaceae</taxon>
    </lineage>
</organism>
<keyword evidence="1" id="KW-0175">Coiled coil</keyword>
<dbReference type="Proteomes" id="UP001146120">
    <property type="component" value="Unassembled WGS sequence"/>
</dbReference>
<dbReference type="AlphaFoldDB" id="A0AAV2ZHJ0"/>
<proteinExistence type="predicted"/>
<feature type="coiled-coil region" evidence="1">
    <location>
        <begin position="221"/>
        <end position="255"/>
    </location>
</feature>
<gene>
    <name evidence="2" type="ORF">N0F65_002096</name>
</gene>
<keyword evidence="3" id="KW-1185">Reference proteome</keyword>
<protein>
    <submittedName>
        <fullName evidence="2">Uncharacterized protein</fullName>
    </submittedName>
</protein>
<dbReference type="EMBL" id="DAKRPA010000009">
    <property type="protein sequence ID" value="DBA04334.1"/>
    <property type="molecule type" value="Genomic_DNA"/>
</dbReference>
<evidence type="ECO:0000313" key="2">
    <source>
        <dbReference type="EMBL" id="DBA04334.1"/>
    </source>
</evidence>
<evidence type="ECO:0000313" key="3">
    <source>
        <dbReference type="Proteomes" id="UP001146120"/>
    </source>
</evidence>